<reference evidence="3 4" key="1">
    <citation type="submission" date="2020-01" db="EMBL/GenBank/DDBJ databases">
        <title>Frigidibacter albus SP32T (=CGMCC 1.13995T).</title>
        <authorList>
            <person name="Liao X."/>
        </authorList>
    </citation>
    <scope>NUCLEOTIDE SEQUENCE [LARGE SCALE GENOMIC DNA]</scope>
    <source>
        <strain evidence="3 4">SP32</strain>
    </source>
</reference>
<gene>
    <name evidence="3" type="ORF">GS660_09685</name>
</gene>
<dbReference type="Proteomes" id="UP000477083">
    <property type="component" value="Unassembled WGS sequence"/>
</dbReference>
<keyword evidence="4" id="KW-1185">Reference proteome</keyword>
<evidence type="ECO:0000313" key="4">
    <source>
        <dbReference type="Proteomes" id="UP000477083"/>
    </source>
</evidence>
<keyword evidence="1" id="KW-0472">Membrane</keyword>
<proteinExistence type="predicted"/>
<keyword evidence="1" id="KW-1133">Transmembrane helix</keyword>
<sequence length="174" mass="18745">MGTSPQTAALVFLVLVAPVALYVCWSDLKFMKIRNAAGRLLLLIFAVAGFLVLPAEVWAWRWLHYAVILGAGFVLHLVAGVGAGDVKFAAAAAPFVAVEQAPLIPLLFAAFLLGAFAMHRAARAIPAVRRQTPDWVSWTRKDFPMGLAIAGTIVAYLVFAAFPETYGAFFPSKI</sequence>
<feature type="transmembrane region" description="Helical" evidence="1">
    <location>
        <begin position="103"/>
        <end position="122"/>
    </location>
</feature>
<protein>
    <recommendedName>
        <fullName evidence="2">Prepilin type IV endopeptidase peptidase domain-containing protein</fullName>
    </recommendedName>
</protein>
<feature type="transmembrane region" description="Helical" evidence="1">
    <location>
        <begin position="62"/>
        <end position="83"/>
    </location>
</feature>
<organism evidence="3 4">
    <name type="scientific">Frigidibacter albus</name>
    <dbReference type="NCBI Taxonomy" id="1465486"/>
    <lineage>
        <taxon>Bacteria</taxon>
        <taxon>Pseudomonadati</taxon>
        <taxon>Pseudomonadota</taxon>
        <taxon>Alphaproteobacteria</taxon>
        <taxon>Rhodobacterales</taxon>
        <taxon>Paracoccaceae</taxon>
        <taxon>Frigidibacter</taxon>
    </lineage>
</organism>
<comment type="caution">
    <text evidence="3">The sequence shown here is derived from an EMBL/GenBank/DDBJ whole genome shotgun (WGS) entry which is preliminary data.</text>
</comment>
<evidence type="ECO:0000259" key="2">
    <source>
        <dbReference type="Pfam" id="PF01478"/>
    </source>
</evidence>
<dbReference type="Pfam" id="PF01478">
    <property type="entry name" value="Peptidase_A24"/>
    <property type="match status" value="1"/>
</dbReference>
<dbReference type="EMBL" id="WWNR01000005">
    <property type="protein sequence ID" value="MZQ89359.1"/>
    <property type="molecule type" value="Genomic_DNA"/>
</dbReference>
<dbReference type="OrthoDB" id="7709484at2"/>
<feature type="transmembrane region" description="Helical" evidence="1">
    <location>
        <begin position="36"/>
        <end position="55"/>
    </location>
</feature>
<dbReference type="Gene3D" id="1.20.120.1220">
    <property type="match status" value="1"/>
</dbReference>
<dbReference type="GO" id="GO:0004190">
    <property type="term" value="F:aspartic-type endopeptidase activity"/>
    <property type="evidence" value="ECO:0007669"/>
    <property type="project" value="InterPro"/>
</dbReference>
<dbReference type="GO" id="GO:0016020">
    <property type="term" value="C:membrane"/>
    <property type="evidence" value="ECO:0007669"/>
    <property type="project" value="InterPro"/>
</dbReference>
<accession>A0A6L8VJ74</accession>
<name>A0A6L8VJ74_9RHOB</name>
<evidence type="ECO:0000256" key="1">
    <source>
        <dbReference type="SAM" id="Phobius"/>
    </source>
</evidence>
<feature type="transmembrane region" description="Helical" evidence="1">
    <location>
        <begin position="143"/>
        <end position="162"/>
    </location>
</feature>
<keyword evidence="1" id="KW-0812">Transmembrane</keyword>
<feature type="domain" description="Prepilin type IV endopeptidase peptidase" evidence="2">
    <location>
        <begin position="16"/>
        <end position="116"/>
    </location>
</feature>
<evidence type="ECO:0000313" key="3">
    <source>
        <dbReference type="EMBL" id="MZQ89359.1"/>
    </source>
</evidence>
<dbReference type="AlphaFoldDB" id="A0A6L8VJ74"/>
<dbReference type="InterPro" id="IPR000045">
    <property type="entry name" value="Prepilin_IV_endopep_pep"/>
</dbReference>